<name>A0A2P2KRL0_RHIMU</name>
<organism evidence="1">
    <name type="scientific">Rhizophora mucronata</name>
    <name type="common">Asiatic mangrove</name>
    <dbReference type="NCBI Taxonomy" id="61149"/>
    <lineage>
        <taxon>Eukaryota</taxon>
        <taxon>Viridiplantae</taxon>
        <taxon>Streptophyta</taxon>
        <taxon>Embryophyta</taxon>
        <taxon>Tracheophyta</taxon>
        <taxon>Spermatophyta</taxon>
        <taxon>Magnoliopsida</taxon>
        <taxon>eudicotyledons</taxon>
        <taxon>Gunneridae</taxon>
        <taxon>Pentapetalae</taxon>
        <taxon>rosids</taxon>
        <taxon>fabids</taxon>
        <taxon>Malpighiales</taxon>
        <taxon>Rhizophoraceae</taxon>
        <taxon>Rhizophora</taxon>
    </lineage>
</organism>
<protein>
    <submittedName>
        <fullName evidence="1">Uncharacterized protein</fullName>
    </submittedName>
</protein>
<accession>A0A2P2KRL0</accession>
<reference evidence="1" key="1">
    <citation type="submission" date="2018-02" db="EMBL/GenBank/DDBJ databases">
        <title>Rhizophora mucronata_Transcriptome.</title>
        <authorList>
            <person name="Meera S.P."/>
            <person name="Sreeshan A."/>
            <person name="Augustine A."/>
        </authorList>
    </citation>
    <scope>NUCLEOTIDE SEQUENCE</scope>
    <source>
        <tissue evidence="1">Leaf</tissue>
    </source>
</reference>
<sequence length="14" mass="1745">MWLLVTIDIDYYSI</sequence>
<proteinExistence type="predicted"/>
<dbReference type="EMBL" id="GGEC01027882">
    <property type="protein sequence ID" value="MBX08366.1"/>
    <property type="molecule type" value="Transcribed_RNA"/>
</dbReference>
<evidence type="ECO:0000313" key="1">
    <source>
        <dbReference type="EMBL" id="MBX08366.1"/>
    </source>
</evidence>